<accession>A0A8D9E727</accession>
<protein>
    <recommendedName>
        <fullName evidence="3">Secreted protein</fullName>
    </recommendedName>
</protein>
<reference evidence="2" key="1">
    <citation type="submission" date="2021-05" db="EMBL/GenBank/DDBJ databases">
        <authorList>
            <person name="Alioto T."/>
            <person name="Alioto T."/>
            <person name="Gomez Garrido J."/>
        </authorList>
    </citation>
    <scope>NUCLEOTIDE SEQUENCE</scope>
</reference>
<keyword evidence="1" id="KW-0732">Signal</keyword>
<name>A0A8D9E727_9HEMI</name>
<proteinExistence type="predicted"/>
<organism evidence="2">
    <name type="scientific">Cacopsylla melanoneura</name>
    <dbReference type="NCBI Taxonomy" id="428564"/>
    <lineage>
        <taxon>Eukaryota</taxon>
        <taxon>Metazoa</taxon>
        <taxon>Ecdysozoa</taxon>
        <taxon>Arthropoda</taxon>
        <taxon>Hexapoda</taxon>
        <taxon>Insecta</taxon>
        <taxon>Pterygota</taxon>
        <taxon>Neoptera</taxon>
        <taxon>Paraneoptera</taxon>
        <taxon>Hemiptera</taxon>
        <taxon>Sternorrhyncha</taxon>
        <taxon>Psylloidea</taxon>
        <taxon>Psyllidae</taxon>
        <taxon>Psyllinae</taxon>
        <taxon>Cacopsylla</taxon>
    </lineage>
</organism>
<feature type="chain" id="PRO_5036429082" description="Secreted protein" evidence="1">
    <location>
        <begin position="23"/>
        <end position="106"/>
    </location>
</feature>
<evidence type="ECO:0008006" key="3">
    <source>
        <dbReference type="Google" id="ProtNLM"/>
    </source>
</evidence>
<evidence type="ECO:0000313" key="2">
    <source>
        <dbReference type="EMBL" id="CAG6741794.1"/>
    </source>
</evidence>
<feature type="signal peptide" evidence="1">
    <location>
        <begin position="1"/>
        <end position="22"/>
    </location>
</feature>
<dbReference type="EMBL" id="HBUF01429748">
    <property type="protein sequence ID" value="CAG6741794.1"/>
    <property type="molecule type" value="Transcribed_RNA"/>
</dbReference>
<dbReference type="AlphaFoldDB" id="A0A8D9E727"/>
<sequence>MDYKSLILWLVFEMLQVRLVLSYDGYNSCSKAFRHSRKLDLPCDLRTQSYCTIPGAVYPSYYLLNVALPLFLCPFPQACSPKVRVREPWPHETNVRGAAAPLCPPH</sequence>
<evidence type="ECO:0000256" key="1">
    <source>
        <dbReference type="SAM" id="SignalP"/>
    </source>
</evidence>
<dbReference type="EMBL" id="HBUF01429746">
    <property type="protein sequence ID" value="CAG6741790.1"/>
    <property type="molecule type" value="Transcribed_RNA"/>
</dbReference>